<dbReference type="KEGG" id="ebla:JGUZn3_02610"/>
<protein>
    <submittedName>
        <fullName evidence="1">Uncharacterized protein</fullName>
    </submittedName>
</protein>
<keyword evidence="2" id="KW-1185">Reference proteome</keyword>
<evidence type="ECO:0000313" key="1">
    <source>
        <dbReference type="EMBL" id="QNT77519.1"/>
    </source>
</evidence>
<dbReference type="EMBL" id="CP060244">
    <property type="protein sequence ID" value="QNT77519.1"/>
    <property type="molecule type" value="Genomic_DNA"/>
</dbReference>
<reference evidence="1 2" key="1">
    <citation type="submission" date="2020-08" db="EMBL/GenBank/DDBJ databases">
        <title>Complete genome sequence of Entomobacter blattae G55GP.</title>
        <authorList>
            <person name="Poehlein A."/>
            <person name="Guzman J."/>
            <person name="Daniel R."/>
            <person name="Vilcinskas A."/>
        </authorList>
    </citation>
    <scope>NUCLEOTIDE SEQUENCE [LARGE SCALE GENOMIC DNA]</scope>
    <source>
        <strain evidence="1 2">G55GP</strain>
    </source>
</reference>
<sequence length="31" mass="3731">MRQRFAQKLCPVVDAVAYSEDVERFFLLKRD</sequence>
<proteinExistence type="predicted"/>
<accession>A0A7H1NP09</accession>
<dbReference type="AlphaFoldDB" id="A0A7H1NP09"/>
<organism evidence="1 2">
    <name type="scientific">Entomobacter blattae</name>
    <dbReference type="NCBI Taxonomy" id="2762277"/>
    <lineage>
        <taxon>Bacteria</taxon>
        <taxon>Pseudomonadati</taxon>
        <taxon>Pseudomonadota</taxon>
        <taxon>Alphaproteobacteria</taxon>
        <taxon>Acetobacterales</taxon>
        <taxon>Acetobacteraceae</taxon>
        <taxon>Entomobacter</taxon>
    </lineage>
</organism>
<dbReference type="Proteomes" id="UP000516349">
    <property type="component" value="Chromosome"/>
</dbReference>
<evidence type="ECO:0000313" key="2">
    <source>
        <dbReference type="Proteomes" id="UP000516349"/>
    </source>
</evidence>
<name>A0A7H1NP09_9PROT</name>
<gene>
    <name evidence="1" type="ORF">JGUZn3_02610</name>
</gene>